<evidence type="ECO:0000313" key="4">
    <source>
        <dbReference type="Proteomes" id="UP000275024"/>
    </source>
</evidence>
<dbReference type="OrthoDB" id="3689934at2"/>
<dbReference type="Proteomes" id="UP000275024">
    <property type="component" value="Unassembled WGS sequence"/>
</dbReference>
<reference evidence="3 4" key="1">
    <citation type="submission" date="2018-09" db="EMBL/GenBank/DDBJ databases">
        <title>Streptomyces sp. nov. DS1-2, an endophytic actinomycete isolated from roots of Dendrobium scabrilingue.</title>
        <authorList>
            <person name="Kuncharoen N."/>
            <person name="Kudo T."/>
            <person name="Ohkuma M."/>
            <person name="Yuki M."/>
            <person name="Tanasupawat S."/>
        </authorList>
    </citation>
    <scope>NUCLEOTIDE SEQUENCE [LARGE SCALE GENOMIC DNA]</scope>
    <source>
        <strain evidence="1 4">AZ1-7</strain>
        <strain evidence="2 3">DS1-2</strain>
    </source>
</reference>
<evidence type="ECO:0000313" key="3">
    <source>
        <dbReference type="Proteomes" id="UP000268652"/>
    </source>
</evidence>
<name>A0A3A9W8C2_9ACTN</name>
<dbReference type="AlphaFoldDB" id="A0A3A9W8C2"/>
<evidence type="ECO:0000313" key="2">
    <source>
        <dbReference type="EMBL" id="RKN13880.1"/>
    </source>
</evidence>
<accession>A0A3A9W8C2</accession>
<evidence type="ECO:0000313" key="1">
    <source>
        <dbReference type="EMBL" id="RKN03796.1"/>
    </source>
</evidence>
<keyword evidence="3" id="KW-1185">Reference proteome</keyword>
<dbReference type="Proteomes" id="UP000268652">
    <property type="component" value="Unassembled WGS sequence"/>
</dbReference>
<sequence length="180" mass="20274">MRPGGNGLGYRDEVPGDRDRHGVLWTRMDAEPGAGRPDFRALHPARQRRTMLERLCQVCGGPADRTSRGWLFLVQRAEVADFGDVEGLLSTKPPVCRPCAALAVRHCPHLTDPLLIRSRKPRTWGVFGGFFTPDPDSDGIVPHPEDHHLPYGHPDARWFLAAQLVIELTRCTVEKEERRE</sequence>
<proteinExistence type="predicted"/>
<comment type="caution">
    <text evidence="1">The sequence shown here is derived from an EMBL/GenBank/DDBJ whole genome shotgun (WGS) entry which is preliminary data.</text>
</comment>
<gene>
    <name evidence="2" type="ORF">D7318_30310</name>
    <name evidence="1" type="ORF">D7319_30780</name>
</gene>
<dbReference type="EMBL" id="RBDY01000043">
    <property type="protein sequence ID" value="RKN13880.1"/>
    <property type="molecule type" value="Genomic_DNA"/>
</dbReference>
<dbReference type="EMBL" id="RBDX01000044">
    <property type="protein sequence ID" value="RKN03796.1"/>
    <property type="molecule type" value="Genomic_DNA"/>
</dbReference>
<organism evidence="1 4">
    <name type="scientific">Streptomyces radicis</name>
    <dbReference type="NCBI Taxonomy" id="1750517"/>
    <lineage>
        <taxon>Bacteria</taxon>
        <taxon>Bacillati</taxon>
        <taxon>Actinomycetota</taxon>
        <taxon>Actinomycetes</taxon>
        <taxon>Kitasatosporales</taxon>
        <taxon>Streptomycetaceae</taxon>
        <taxon>Streptomyces</taxon>
    </lineage>
</organism>
<protein>
    <submittedName>
        <fullName evidence="1">Uncharacterized protein</fullName>
    </submittedName>
</protein>